<reference evidence="2 3" key="1">
    <citation type="submission" date="2016-10" db="EMBL/GenBank/DDBJ databases">
        <authorList>
            <person name="de Groot N.N."/>
        </authorList>
    </citation>
    <scope>NUCLEOTIDE SEQUENCE [LARGE SCALE GENOMIC DNA]</scope>
    <source>
        <strain evidence="2 3">DSM 23413</strain>
    </source>
</reference>
<evidence type="ECO:0000313" key="2">
    <source>
        <dbReference type="EMBL" id="SEF67294.1"/>
    </source>
</evidence>
<dbReference type="SUPFAM" id="SSF102198">
    <property type="entry name" value="Putative cyclase"/>
    <property type="match status" value="1"/>
</dbReference>
<gene>
    <name evidence="2" type="ORF">SAMN05421751_10370</name>
</gene>
<dbReference type="InterPro" id="IPR037175">
    <property type="entry name" value="KFase_sf"/>
</dbReference>
<dbReference type="GO" id="GO:0004061">
    <property type="term" value="F:arylformamidase activity"/>
    <property type="evidence" value="ECO:0007669"/>
    <property type="project" value="InterPro"/>
</dbReference>
<accession>A0A1H5TWU0</accession>
<organism evidence="2 3">
    <name type="scientific">Jhaorihella thermophila</name>
    <dbReference type="NCBI Taxonomy" id="488547"/>
    <lineage>
        <taxon>Bacteria</taxon>
        <taxon>Pseudomonadati</taxon>
        <taxon>Pseudomonadota</taxon>
        <taxon>Alphaproteobacteria</taxon>
        <taxon>Rhodobacterales</taxon>
        <taxon>Paracoccaceae</taxon>
        <taxon>Jhaorihella</taxon>
    </lineage>
</organism>
<dbReference type="GO" id="GO:0019441">
    <property type="term" value="P:L-tryptophan catabolic process to kynurenine"/>
    <property type="evidence" value="ECO:0007669"/>
    <property type="project" value="InterPro"/>
</dbReference>
<keyword evidence="3" id="KW-1185">Reference proteome</keyword>
<dbReference type="EMBL" id="FNVD01000003">
    <property type="protein sequence ID" value="SEF67294.1"/>
    <property type="molecule type" value="Genomic_DNA"/>
</dbReference>
<dbReference type="InterPro" id="IPR006311">
    <property type="entry name" value="TAT_signal"/>
</dbReference>
<sequence>MCDICVMNAVKERMLSRRDFFKAGAAAVGAATLATAATPPAMAAGHGGVVDMTHTYDPEFPTYFGAPGIAAEQKFNFKEHGFNLFQLSLNEHTGTHIDAPLHFSADGASVDEIPVSDLVVPLCVIHIHERAASNPDSEVTPEDIMAWISRNGPIPDKACVAMHSGWDAKTATPQFRNADDQGVMHFPGFHIEATQMLLEETTAAAIGVDTLSLDYGASKDFKTHYAWLPAGRYGIENLNNLAKVPEAGATLVVGAPTHRGGSGGPARIFAMV</sequence>
<dbReference type="Gene3D" id="3.50.30.50">
    <property type="entry name" value="Putative cyclase"/>
    <property type="match status" value="1"/>
</dbReference>
<protein>
    <submittedName>
        <fullName evidence="2">Tat (Twin-arginine translocation) pathway signal sequence</fullName>
    </submittedName>
</protein>
<proteinExistence type="predicted"/>
<dbReference type="RefSeq" id="WP_104007052.1">
    <property type="nucleotide sequence ID" value="NZ_FNVD01000003.1"/>
</dbReference>
<dbReference type="InterPro" id="IPR019546">
    <property type="entry name" value="TAT_signal_bac_arc"/>
</dbReference>
<dbReference type="Proteomes" id="UP000236742">
    <property type="component" value="Unassembled WGS sequence"/>
</dbReference>
<feature type="chain" id="PRO_5009285492" evidence="1">
    <location>
        <begin position="44"/>
        <end position="272"/>
    </location>
</feature>
<dbReference type="InterPro" id="IPR007325">
    <property type="entry name" value="KFase/CYL"/>
</dbReference>
<dbReference type="PANTHER" id="PTHR31118:SF12">
    <property type="entry name" value="CYCLASE-LIKE PROTEIN 2"/>
    <property type="match status" value="1"/>
</dbReference>
<evidence type="ECO:0000256" key="1">
    <source>
        <dbReference type="SAM" id="SignalP"/>
    </source>
</evidence>
<evidence type="ECO:0000313" key="3">
    <source>
        <dbReference type="Proteomes" id="UP000236742"/>
    </source>
</evidence>
<dbReference type="OrthoDB" id="9777007at2"/>
<feature type="signal peptide" evidence="1">
    <location>
        <begin position="1"/>
        <end position="43"/>
    </location>
</feature>
<keyword evidence="1" id="KW-0732">Signal</keyword>
<dbReference type="PROSITE" id="PS51318">
    <property type="entry name" value="TAT"/>
    <property type="match status" value="1"/>
</dbReference>
<dbReference type="PANTHER" id="PTHR31118">
    <property type="entry name" value="CYCLASE-LIKE PROTEIN 2"/>
    <property type="match status" value="1"/>
</dbReference>
<dbReference type="AlphaFoldDB" id="A0A1H5TWU0"/>
<dbReference type="Pfam" id="PF04199">
    <property type="entry name" value="Cyclase"/>
    <property type="match status" value="1"/>
</dbReference>
<name>A0A1H5TWU0_9RHOB</name>
<dbReference type="NCBIfam" id="TIGR01409">
    <property type="entry name" value="TAT_signal_seq"/>
    <property type="match status" value="1"/>
</dbReference>